<dbReference type="SUPFAM" id="SSF53706">
    <property type="entry name" value="Formate dehydrogenase/DMSO reductase, domains 1-3"/>
    <property type="match status" value="1"/>
</dbReference>
<evidence type="ECO:0000256" key="4">
    <source>
        <dbReference type="ARBA" id="ARBA00022723"/>
    </source>
</evidence>
<dbReference type="SMART" id="SM00926">
    <property type="entry name" value="Molybdop_Fe4S4"/>
    <property type="match status" value="1"/>
</dbReference>
<dbReference type="Gene3D" id="2.40.40.20">
    <property type="match status" value="1"/>
</dbReference>
<evidence type="ECO:0000256" key="8">
    <source>
        <dbReference type="ARBA" id="ARBA00023014"/>
    </source>
</evidence>
<dbReference type="Gene3D" id="3.30.200.210">
    <property type="match status" value="1"/>
</dbReference>
<dbReference type="PROSITE" id="PS51318">
    <property type="entry name" value="TAT"/>
    <property type="match status" value="1"/>
</dbReference>
<evidence type="ECO:0000256" key="1">
    <source>
        <dbReference type="ARBA" id="ARBA00010312"/>
    </source>
</evidence>
<dbReference type="Pfam" id="PF01568">
    <property type="entry name" value="Molydop_binding"/>
    <property type="match status" value="1"/>
</dbReference>
<evidence type="ECO:0000256" key="2">
    <source>
        <dbReference type="ARBA" id="ARBA00022485"/>
    </source>
</evidence>
<reference evidence="10" key="1">
    <citation type="submission" date="2018-06" db="EMBL/GenBank/DDBJ databases">
        <authorList>
            <person name="Zhirakovskaya E."/>
        </authorList>
    </citation>
    <scope>NUCLEOTIDE SEQUENCE</scope>
</reference>
<dbReference type="InterPro" id="IPR006311">
    <property type="entry name" value="TAT_signal"/>
</dbReference>
<protein>
    <submittedName>
        <fullName evidence="10">Molybdopterin oxidoreductase</fullName>
    </submittedName>
</protein>
<evidence type="ECO:0000256" key="5">
    <source>
        <dbReference type="ARBA" id="ARBA00022729"/>
    </source>
</evidence>
<keyword evidence="4" id="KW-0479">Metal-binding</keyword>
<proteinExistence type="inferred from homology"/>
<evidence type="ECO:0000313" key="10">
    <source>
        <dbReference type="EMBL" id="VAW34758.1"/>
    </source>
</evidence>
<accession>A0A3B0UUP9</accession>
<dbReference type="PANTHER" id="PTHR43742">
    <property type="entry name" value="TRIMETHYLAMINE-N-OXIDE REDUCTASE"/>
    <property type="match status" value="1"/>
</dbReference>
<keyword evidence="6" id="KW-0560">Oxidoreductase</keyword>
<evidence type="ECO:0000256" key="6">
    <source>
        <dbReference type="ARBA" id="ARBA00023002"/>
    </source>
</evidence>
<comment type="similarity">
    <text evidence="1">Belongs to the prokaryotic molybdopterin-containing oxidoreductase family.</text>
</comment>
<dbReference type="PROSITE" id="PS51669">
    <property type="entry name" value="4FE4S_MOW_BIS_MGD"/>
    <property type="match status" value="1"/>
</dbReference>
<dbReference type="Gene3D" id="3.40.228.10">
    <property type="entry name" value="Dimethylsulfoxide Reductase, domain 2"/>
    <property type="match status" value="1"/>
</dbReference>
<keyword evidence="2" id="KW-0004">4Fe-4S</keyword>
<dbReference type="EMBL" id="UOEY01000009">
    <property type="protein sequence ID" value="VAW34758.1"/>
    <property type="molecule type" value="Genomic_DNA"/>
</dbReference>
<feature type="domain" description="4Fe-4S Mo/W bis-MGD-type" evidence="9">
    <location>
        <begin position="63"/>
        <end position="137"/>
    </location>
</feature>
<dbReference type="Gene3D" id="3.40.50.740">
    <property type="match status" value="1"/>
</dbReference>
<gene>
    <name evidence="10" type="ORF">MNBD_DELTA04-705</name>
</gene>
<dbReference type="GO" id="GO:0043546">
    <property type="term" value="F:molybdopterin cofactor binding"/>
    <property type="evidence" value="ECO:0007669"/>
    <property type="project" value="InterPro"/>
</dbReference>
<dbReference type="GO" id="GO:0051539">
    <property type="term" value="F:4 iron, 4 sulfur cluster binding"/>
    <property type="evidence" value="ECO:0007669"/>
    <property type="project" value="UniProtKB-KW"/>
</dbReference>
<dbReference type="InterPro" id="IPR006657">
    <property type="entry name" value="MoPterin_dinucl-bd_dom"/>
</dbReference>
<organism evidence="10">
    <name type="scientific">hydrothermal vent metagenome</name>
    <dbReference type="NCBI Taxonomy" id="652676"/>
    <lineage>
        <taxon>unclassified sequences</taxon>
        <taxon>metagenomes</taxon>
        <taxon>ecological metagenomes</taxon>
    </lineage>
</organism>
<name>A0A3B0UUP9_9ZZZZ</name>
<dbReference type="InterPro" id="IPR009010">
    <property type="entry name" value="Asp_de-COase-like_dom_sf"/>
</dbReference>
<dbReference type="InterPro" id="IPR006963">
    <property type="entry name" value="Mopterin_OxRdtase_4Fe-4S_dom"/>
</dbReference>
<dbReference type="Pfam" id="PF00384">
    <property type="entry name" value="Molybdopterin"/>
    <property type="match status" value="1"/>
</dbReference>
<dbReference type="SUPFAM" id="SSF50692">
    <property type="entry name" value="ADC-like"/>
    <property type="match status" value="1"/>
</dbReference>
<evidence type="ECO:0000256" key="7">
    <source>
        <dbReference type="ARBA" id="ARBA00023004"/>
    </source>
</evidence>
<dbReference type="InterPro" id="IPR006656">
    <property type="entry name" value="Mopterin_OxRdtase"/>
</dbReference>
<keyword evidence="8" id="KW-0411">Iron-sulfur</keyword>
<dbReference type="AlphaFoldDB" id="A0A3B0UUP9"/>
<evidence type="ECO:0000256" key="3">
    <source>
        <dbReference type="ARBA" id="ARBA00022505"/>
    </source>
</evidence>
<feature type="non-terminal residue" evidence="10">
    <location>
        <position position="981"/>
    </location>
</feature>
<keyword evidence="5" id="KW-0732">Signal</keyword>
<evidence type="ECO:0000259" key="9">
    <source>
        <dbReference type="PROSITE" id="PS51669"/>
    </source>
</evidence>
<keyword evidence="7" id="KW-0408">Iron</keyword>
<dbReference type="PANTHER" id="PTHR43742:SF9">
    <property type="entry name" value="TETRATHIONATE REDUCTASE SUBUNIT A"/>
    <property type="match status" value="1"/>
</dbReference>
<dbReference type="InterPro" id="IPR050612">
    <property type="entry name" value="Prok_Mopterin_Oxidored"/>
</dbReference>
<dbReference type="GO" id="GO:0046872">
    <property type="term" value="F:metal ion binding"/>
    <property type="evidence" value="ECO:0007669"/>
    <property type="project" value="UniProtKB-KW"/>
</dbReference>
<keyword evidence="3" id="KW-0500">Molybdenum</keyword>
<dbReference type="GO" id="GO:0016491">
    <property type="term" value="F:oxidoreductase activity"/>
    <property type="evidence" value="ECO:0007669"/>
    <property type="project" value="UniProtKB-KW"/>
</dbReference>
<sequence>MKDKDRKKREKEFSQARRTVLKGGAALAGAALLAPATAGAGGPAAGPGKILRQTSAARTDKGVQVVHSVCLGCNARCGNRSVVKNGRLETYSGNPYHPYNHLGDPVAYATPVAETLALPSPVCAKAHDAPNYVYNPYRILKPLKRMGPRGSGRFEPVEWERMIEEIAGGGKLFAHLGEERQIIGLKELDSDEPIDPAAPELGPKRNGFVFVTGRLQAGRKQIIDRFVKNAMGSKNRIGHTDICGLGFRMGNFALTDKEQWELKADPWGAEYILVFGANIYEALQPGVNTYGAAVARRSSEGKVKFVIVDPRAQHASVHAEDWIAVKPGQDGALAMGLIRWLLENDRYNKAYLAAPNPAAALRKGHVCYSNATHLVIDDATHPHDRKFLRIADLDPAAAGESGQAWVVLSAADRSPVAFDQAGEALLDEAVTVRGAGGVGIKVKTAFCLMKEGVMTHGLDRYAELAGVPRAQIEKTARDFSAHGTRAAVCQYHGAGNYVSGTYAAYAVAMLNAMIGSVEAKGGFMSAGGAAASWKNGLYDLRNFPGRRQPAGVAISREKAVYEKSTEYRQKVKETGSGYPARRPWFAFTKGGLSVETLSGIDQSYPYRCRVLFHYFYDPVYSTPGGYRYKETLKDHDKVPLYVSIDTNINESNIFADYIIPDVTYAEGHYGWLNPHAPALRFTGLRTPCIEPLTGKTADNRCFCLETFLIDLAEKMALPGFGASAIPGRNGSLHPLHRAEDFYLRGFANIAWQAKVPPAAPAEISFVETNYPVARFKDILPPREWRTTCYALARGGVFGKYEDVFADGRFKYGVKRVLLYSEDLAGARNSLTGEFFPGTLTYIPPRDSAGEIIALKDRDYPFAVITHKMNVHTQSRTISHLWAMEIFPENFVVMNAADAGRCGLQDGDRVRLISRSNRKGITGKVRLTKLIRGGCISVANHYGHTQHGASSLTVKNGAEVFMGGRQVMDKDVLIADPRRGTG</sequence>